<comment type="caution">
    <text evidence="6">The sequence shown here is derived from an EMBL/GenBank/DDBJ whole genome shotgun (WGS) entry which is preliminary data.</text>
</comment>
<feature type="transmembrane region" description="Helical" evidence="5">
    <location>
        <begin position="29"/>
        <end position="48"/>
    </location>
</feature>
<evidence type="ECO:0000256" key="5">
    <source>
        <dbReference type="SAM" id="Phobius"/>
    </source>
</evidence>
<dbReference type="PANTHER" id="PTHR30249">
    <property type="entry name" value="PUTATIVE SEROTONIN TRANSPORTER"/>
    <property type="match status" value="1"/>
</dbReference>
<evidence type="ECO:0000256" key="1">
    <source>
        <dbReference type="ARBA" id="ARBA00004141"/>
    </source>
</evidence>
<dbReference type="Pfam" id="PF04172">
    <property type="entry name" value="LrgB"/>
    <property type="match status" value="1"/>
</dbReference>
<evidence type="ECO:0000256" key="4">
    <source>
        <dbReference type="ARBA" id="ARBA00023136"/>
    </source>
</evidence>
<gene>
    <name evidence="6" type="ORF">HNR45_000915</name>
</gene>
<feature type="transmembrane region" description="Helical" evidence="5">
    <location>
        <begin position="90"/>
        <end position="112"/>
    </location>
</feature>
<name>A0A841R5S8_9FIRM</name>
<sequence>MIAILLSLCGTLAAYYLIKALYLRTGSLWFMPLVLCPIAIVALLLFAGVPYEEYRGGGSVLQWLLGPATVAFAVPLYRQQNLIRKYLPELSIVGIVAAATAITTTMGIVHLFGVDESYVLSLAPRSITTPLAMNVSVMLGGNETITAVFVILTGVIGMLMTVAIIRFLNIHNPLLKGLLFGFTAHGTGTARAYEENEKAGVMASVAMIFMGVITALIAPFLVPLLLHIF</sequence>
<dbReference type="OrthoDB" id="9811701at2"/>
<evidence type="ECO:0000313" key="7">
    <source>
        <dbReference type="Proteomes" id="UP000591941"/>
    </source>
</evidence>
<keyword evidence="4 5" id="KW-0472">Membrane</keyword>
<feature type="transmembrane region" description="Helical" evidence="5">
    <location>
        <begin position="201"/>
        <end position="226"/>
    </location>
</feature>
<dbReference type="EMBL" id="JACHHI010000003">
    <property type="protein sequence ID" value="MBB6477882.1"/>
    <property type="molecule type" value="Genomic_DNA"/>
</dbReference>
<keyword evidence="7" id="KW-1185">Reference proteome</keyword>
<comment type="subcellular location">
    <subcellularLocation>
        <location evidence="1">Membrane</location>
        <topology evidence="1">Multi-pass membrane protein</topology>
    </subcellularLocation>
</comment>
<proteinExistence type="predicted"/>
<keyword evidence="3 5" id="KW-1133">Transmembrane helix</keyword>
<evidence type="ECO:0000256" key="3">
    <source>
        <dbReference type="ARBA" id="ARBA00022989"/>
    </source>
</evidence>
<keyword evidence="2 5" id="KW-0812">Transmembrane</keyword>
<dbReference type="GO" id="GO:0016020">
    <property type="term" value="C:membrane"/>
    <property type="evidence" value="ECO:0007669"/>
    <property type="project" value="UniProtKB-SubCell"/>
</dbReference>
<dbReference type="InterPro" id="IPR007300">
    <property type="entry name" value="CidB/LrgB"/>
</dbReference>
<dbReference type="PANTHER" id="PTHR30249:SF16">
    <property type="entry name" value="INNER MEMBRANE PROTEIN"/>
    <property type="match status" value="1"/>
</dbReference>
<organism evidence="6 7">
    <name type="scientific">Negativicoccus succinicivorans</name>
    <dbReference type="NCBI Taxonomy" id="620903"/>
    <lineage>
        <taxon>Bacteria</taxon>
        <taxon>Bacillati</taxon>
        <taxon>Bacillota</taxon>
        <taxon>Negativicutes</taxon>
        <taxon>Veillonellales</taxon>
        <taxon>Veillonellaceae</taxon>
        <taxon>Negativicoccus</taxon>
    </lineage>
</organism>
<dbReference type="Proteomes" id="UP000591941">
    <property type="component" value="Unassembled WGS sequence"/>
</dbReference>
<dbReference type="GO" id="GO:0016787">
    <property type="term" value="F:hydrolase activity"/>
    <property type="evidence" value="ECO:0007669"/>
    <property type="project" value="UniProtKB-KW"/>
</dbReference>
<dbReference type="RefSeq" id="WP_159822876.1">
    <property type="nucleotide sequence ID" value="NZ_CABWNB010000002.1"/>
</dbReference>
<keyword evidence="6" id="KW-0378">Hydrolase</keyword>
<feature type="transmembrane region" description="Helical" evidence="5">
    <location>
        <begin position="145"/>
        <end position="168"/>
    </location>
</feature>
<protein>
    <submittedName>
        <fullName evidence="6">Putative murein hydrolase (TIGR00659 family)</fullName>
    </submittedName>
</protein>
<dbReference type="GeneID" id="93486196"/>
<reference evidence="6 7" key="1">
    <citation type="submission" date="2020-08" db="EMBL/GenBank/DDBJ databases">
        <title>Genomic Encyclopedia of Type Strains, Phase IV (KMG-IV): sequencing the most valuable type-strain genomes for metagenomic binning, comparative biology and taxonomic classification.</title>
        <authorList>
            <person name="Goeker M."/>
        </authorList>
    </citation>
    <scope>NUCLEOTIDE SEQUENCE [LARGE SCALE GENOMIC DNA]</scope>
    <source>
        <strain evidence="6 7">DSM 21255</strain>
    </source>
</reference>
<feature type="transmembrane region" description="Helical" evidence="5">
    <location>
        <begin position="60"/>
        <end position="78"/>
    </location>
</feature>
<accession>A0A841R5S8</accession>
<evidence type="ECO:0000256" key="2">
    <source>
        <dbReference type="ARBA" id="ARBA00022692"/>
    </source>
</evidence>
<dbReference type="AlphaFoldDB" id="A0A841R5S8"/>
<evidence type="ECO:0000313" key="6">
    <source>
        <dbReference type="EMBL" id="MBB6477882.1"/>
    </source>
</evidence>